<organism evidence="2 3">
    <name type="scientific">Methanosarcina barkeri str. Wiesmoor</name>
    <dbReference type="NCBI Taxonomy" id="1434109"/>
    <lineage>
        <taxon>Archaea</taxon>
        <taxon>Methanobacteriati</taxon>
        <taxon>Methanobacteriota</taxon>
        <taxon>Stenosarchaea group</taxon>
        <taxon>Methanomicrobia</taxon>
        <taxon>Methanosarcinales</taxon>
        <taxon>Methanosarcinaceae</taxon>
        <taxon>Methanosarcina</taxon>
    </lineage>
</organism>
<sequence>MTAIFGELLSFDQENGPEVKLRVFGDEFYARYETEEGYTVIYDENLGKFTYARLKDGHFVSSGVDLSLNPPSGLEKHLEESDEVRMQKAEKRFSRH</sequence>
<gene>
    <name evidence="2" type="ORF">MSBRW_1587</name>
</gene>
<name>A0A0E3QKT4_METBA</name>
<evidence type="ECO:0000256" key="1">
    <source>
        <dbReference type="SAM" id="MobiDB-lite"/>
    </source>
</evidence>
<dbReference type="PATRIC" id="fig|1434109.4.peg.1991"/>
<dbReference type="HOGENOM" id="CLU_2206970_0_0_2"/>
<evidence type="ECO:0000313" key="3">
    <source>
        <dbReference type="Proteomes" id="UP000033038"/>
    </source>
</evidence>
<dbReference type="AlphaFoldDB" id="A0A0E3QKT4"/>
<feature type="compositionally biased region" description="Basic and acidic residues" evidence="1">
    <location>
        <begin position="74"/>
        <end position="96"/>
    </location>
</feature>
<dbReference type="RefSeq" id="WP_011308077.1">
    <property type="nucleotide sequence ID" value="NZ_CP009526.1"/>
</dbReference>
<dbReference type="Proteomes" id="UP000033038">
    <property type="component" value="Chromosome"/>
</dbReference>
<evidence type="ECO:0000313" key="2">
    <source>
        <dbReference type="EMBL" id="AKB50840.1"/>
    </source>
</evidence>
<dbReference type="GeneID" id="24823067"/>
<reference evidence="2 3" key="1">
    <citation type="submission" date="2014-07" db="EMBL/GenBank/DDBJ databases">
        <title>Methanogenic archaea and the global carbon cycle.</title>
        <authorList>
            <person name="Henriksen J.R."/>
            <person name="Luke J."/>
            <person name="Reinhart S."/>
            <person name="Benedict M.N."/>
            <person name="Youngblut N.D."/>
            <person name="Metcalf M.E."/>
            <person name="Whitaker R.J."/>
            <person name="Metcalf W.W."/>
        </authorList>
    </citation>
    <scope>NUCLEOTIDE SEQUENCE [LARGE SCALE GENOMIC DNA]</scope>
    <source>
        <strain evidence="2 3">Wiesmoor</strain>
    </source>
</reference>
<dbReference type="EMBL" id="CP009526">
    <property type="protein sequence ID" value="AKB50840.1"/>
    <property type="molecule type" value="Genomic_DNA"/>
</dbReference>
<proteinExistence type="predicted"/>
<dbReference type="KEGG" id="mbw:MSBRW_1587"/>
<accession>A0A0E3QKT4</accession>
<feature type="region of interest" description="Disordered" evidence="1">
    <location>
        <begin position="71"/>
        <end position="96"/>
    </location>
</feature>
<protein>
    <submittedName>
        <fullName evidence="2">Uncharacterized protein</fullName>
    </submittedName>
</protein>